<organism evidence="2 4">
    <name type="scientific">Rotaria socialis</name>
    <dbReference type="NCBI Taxonomy" id="392032"/>
    <lineage>
        <taxon>Eukaryota</taxon>
        <taxon>Metazoa</taxon>
        <taxon>Spiralia</taxon>
        <taxon>Gnathifera</taxon>
        <taxon>Rotifera</taxon>
        <taxon>Eurotatoria</taxon>
        <taxon>Bdelloidea</taxon>
        <taxon>Philodinida</taxon>
        <taxon>Philodinidae</taxon>
        <taxon>Rotaria</taxon>
    </lineage>
</organism>
<name>A0A822EZY6_9BILA</name>
<dbReference type="GO" id="GO:0006508">
    <property type="term" value="P:proteolysis"/>
    <property type="evidence" value="ECO:0007669"/>
    <property type="project" value="InterPro"/>
</dbReference>
<gene>
    <name evidence="2" type="ORF">QYT958_LOCUS45304</name>
    <name evidence="3" type="ORF">QYT958_LOCUS45860</name>
</gene>
<dbReference type="InterPro" id="IPR043504">
    <property type="entry name" value="Peptidase_S1_PA_chymotrypsin"/>
</dbReference>
<feature type="non-terminal residue" evidence="2">
    <location>
        <position position="1"/>
    </location>
</feature>
<dbReference type="Gene3D" id="2.40.10.10">
    <property type="entry name" value="Trypsin-like serine proteases"/>
    <property type="match status" value="1"/>
</dbReference>
<proteinExistence type="predicted"/>
<dbReference type="GO" id="GO:0004252">
    <property type="term" value="F:serine-type endopeptidase activity"/>
    <property type="evidence" value="ECO:0007669"/>
    <property type="project" value="InterPro"/>
</dbReference>
<protein>
    <recommendedName>
        <fullName evidence="1">Peptidase S1 domain-containing protein</fullName>
    </recommendedName>
</protein>
<dbReference type="Pfam" id="PF00089">
    <property type="entry name" value="Trypsin"/>
    <property type="match status" value="1"/>
</dbReference>
<sequence>CGITSTDGHRYARVVSSRIVGGRQVVPHSHPWQVLLNDRGKFCGG</sequence>
<dbReference type="Proteomes" id="UP000663848">
    <property type="component" value="Unassembled WGS sequence"/>
</dbReference>
<reference evidence="2" key="1">
    <citation type="submission" date="2021-02" db="EMBL/GenBank/DDBJ databases">
        <authorList>
            <person name="Nowell W R."/>
        </authorList>
    </citation>
    <scope>NUCLEOTIDE SEQUENCE</scope>
</reference>
<accession>A0A822EZY6</accession>
<evidence type="ECO:0000313" key="3">
    <source>
        <dbReference type="EMBL" id="CAF5117812.1"/>
    </source>
</evidence>
<dbReference type="InterPro" id="IPR009003">
    <property type="entry name" value="Peptidase_S1_PA"/>
</dbReference>
<dbReference type="EMBL" id="CAJOBR010074569">
    <property type="protein sequence ID" value="CAF5108971.1"/>
    <property type="molecule type" value="Genomic_DNA"/>
</dbReference>
<evidence type="ECO:0000313" key="2">
    <source>
        <dbReference type="EMBL" id="CAF5108971.1"/>
    </source>
</evidence>
<dbReference type="AlphaFoldDB" id="A0A822EZY6"/>
<dbReference type="EMBL" id="CAJOBR010078624">
    <property type="protein sequence ID" value="CAF5117812.1"/>
    <property type="molecule type" value="Genomic_DNA"/>
</dbReference>
<dbReference type="InterPro" id="IPR001254">
    <property type="entry name" value="Trypsin_dom"/>
</dbReference>
<evidence type="ECO:0000313" key="4">
    <source>
        <dbReference type="Proteomes" id="UP000663848"/>
    </source>
</evidence>
<feature type="domain" description="Peptidase S1" evidence="1">
    <location>
        <begin position="19"/>
        <end position="45"/>
    </location>
</feature>
<comment type="caution">
    <text evidence="2">The sequence shown here is derived from an EMBL/GenBank/DDBJ whole genome shotgun (WGS) entry which is preliminary data.</text>
</comment>
<evidence type="ECO:0000259" key="1">
    <source>
        <dbReference type="Pfam" id="PF00089"/>
    </source>
</evidence>
<dbReference type="SUPFAM" id="SSF50494">
    <property type="entry name" value="Trypsin-like serine proteases"/>
    <property type="match status" value="1"/>
</dbReference>